<dbReference type="Proteomes" id="UP000076630">
    <property type="component" value="Unassembled WGS sequence"/>
</dbReference>
<dbReference type="OrthoDB" id="1453600at2"/>
<comment type="caution">
    <text evidence="1">The sequence shown here is derived from an EMBL/GenBank/DDBJ whole genome shotgun (WGS) entry which is preliminary data.</text>
</comment>
<reference evidence="1 2" key="1">
    <citation type="submission" date="2016-01" db="EMBL/GenBank/DDBJ databases">
        <title>Whole genome sequencing of Myroides marinus L41.</title>
        <authorList>
            <person name="Hong K.W."/>
        </authorList>
    </citation>
    <scope>NUCLEOTIDE SEQUENCE [LARGE SCALE GENOMIC DNA]</scope>
    <source>
        <strain evidence="1 2">L41</strain>
    </source>
</reference>
<protein>
    <submittedName>
        <fullName evidence="1">Uncharacterized protein</fullName>
    </submittedName>
</protein>
<dbReference type="EMBL" id="LQNU01000082">
    <property type="protein sequence ID" value="KZE75697.1"/>
    <property type="molecule type" value="Genomic_DNA"/>
</dbReference>
<accession>A0A161TKL0</accession>
<dbReference type="AlphaFoldDB" id="A0A161TKL0"/>
<keyword evidence="2" id="KW-1185">Reference proteome</keyword>
<evidence type="ECO:0000313" key="2">
    <source>
        <dbReference type="Proteomes" id="UP000076630"/>
    </source>
</evidence>
<name>A0A161TKL0_9FLAO</name>
<organism evidence="1 2">
    <name type="scientific">Myroides marinus</name>
    <dbReference type="NCBI Taxonomy" id="703342"/>
    <lineage>
        <taxon>Bacteria</taxon>
        <taxon>Pseudomonadati</taxon>
        <taxon>Bacteroidota</taxon>
        <taxon>Flavobacteriia</taxon>
        <taxon>Flavobacteriales</taxon>
        <taxon>Flavobacteriaceae</taxon>
        <taxon>Myroides</taxon>
    </lineage>
</organism>
<dbReference type="PROSITE" id="PS51257">
    <property type="entry name" value="PROKAR_LIPOPROTEIN"/>
    <property type="match status" value="1"/>
</dbReference>
<gene>
    <name evidence="1" type="ORF">AV926_16805</name>
</gene>
<sequence>MNRKVIYLVAAVLSLGIYSCSVDPLEKDTKSLNASESFKGSDSLKVRSFNQEMSEAADNIDKSVDKGKK</sequence>
<proteinExistence type="predicted"/>
<dbReference type="RefSeq" id="WP_038988367.1">
    <property type="nucleotide sequence ID" value="NZ_JACAJP010000060.1"/>
</dbReference>
<evidence type="ECO:0000313" key="1">
    <source>
        <dbReference type="EMBL" id="KZE75697.1"/>
    </source>
</evidence>